<feature type="transmembrane region" description="Helical" evidence="6">
    <location>
        <begin position="368"/>
        <end position="385"/>
    </location>
</feature>
<organism evidence="8 9">
    <name type="scientific">Pristionchus pacificus</name>
    <name type="common">Parasitic nematode worm</name>
    <dbReference type="NCBI Taxonomy" id="54126"/>
    <lineage>
        <taxon>Eukaryota</taxon>
        <taxon>Metazoa</taxon>
        <taxon>Ecdysozoa</taxon>
        <taxon>Nematoda</taxon>
        <taxon>Chromadorea</taxon>
        <taxon>Rhabditida</taxon>
        <taxon>Rhabditina</taxon>
        <taxon>Diplogasteromorpha</taxon>
        <taxon>Diplogasteroidea</taxon>
        <taxon>Neodiplogasteridae</taxon>
        <taxon>Pristionchus</taxon>
    </lineage>
</organism>
<feature type="transmembrane region" description="Helical" evidence="6">
    <location>
        <begin position="425"/>
        <end position="445"/>
    </location>
</feature>
<evidence type="ECO:0000256" key="1">
    <source>
        <dbReference type="ARBA" id="ARBA00004141"/>
    </source>
</evidence>
<feature type="transmembrane region" description="Helical" evidence="6">
    <location>
        <begin position="190"/>
        <end position="216"/>
    </location>
</feature>
<dbReference type="InterPro" id="IPR005828">
    <property type="entry name" value="MFS_sugar_transport-like"/>
</dbReference>
<feature type="transmembrane region" description="Helical" evidence="6">
    <location>
        <begin position="246"/>
        <end position="267"/>
    </location>
</feature>
<feature type="transmembrane region" description="Helical" evidence="6">
    <location>
        <begin position="451"/>
        <end position="474"/>
    </location>
</feature>
<dbReference type="GO" id="GO:0016020">
    <property type="term" value="C:membrane"/>
    <property type="evidence" value="ECO:0007669"/>
    <property type="project" value="UniProtKB-SubCell"/>
</dbReference>
<dbReference type="PANTHER" id="PTHR24064">
    <property type="entry name" value="SOLUTE CARRIER FAMILY 22 MEMBER"/>
    <property type="match status" value="1"/>
</dbReference>
<dbReference type="InterPro" id="IPR036259">
    <property type="entry name" value="MFS_trans_sf"/>
</dbReference>
<feature type="transmembrane region" description="Helical" evidence="6">
    <location>
        <begin position="486"/>
        <end position="510"/>
    </location>
</feature>
<feature type="transmembrane region" description="Helical" evidence="6">
    <location>
        <begin position="222"/>
        <end position="239"/>
    </location>
</feature>
<dbReference type="Gene3D" id="1.20.1250.20">
    <property type="entry name" value="MFS general substrate transporter like domains"/>
    <property type="match status" value="1"/>
</dbReference>
<keyword evidence="4 6" id="KW-0472">Membrane</keyword>
<dbReference type="InterPro" id="IPR005829">
    <property type="entry name" value="Sugar_transporter_CS"/>
</dbReference>
<keyword evidence="3 6" id="KW-1133">Transmembrane helix</keyword>
<accession>A0A8R1V380</accession>
<evidence type="ECO:0000259" key="7">
    <source>
        <dbReference type="PROSITE" id="PS50850"/>
    </source>
</evidence>
<evidence type="ECO:0000313" key="9">
    <source>
        <dbReference type="Proteomes" id="UP000005239"/>
    </source>
</evidence>
<evidence type="ECO:0000313" key="8">
    <source>
        <dbReference type="EnsemblMetazoa" id="PPA47127.1"/>
    </source>
</evidence>
<keyword evidence="2 6" id="KW-0812">Transmembrane</keyword>
<feature type="region of interest" description="Disordered" evidence="5">
    <location>
        <begin position="1"/>
        <end position="22"/>
    </location>
</feature>
<evidence type="ECO:0000256" key="4">
    <source>
        <dbReference type="ARBA" id="ARBA00023136"/>
    </source>
</evidence>
<feature type="domain" description="Major facilitator superfamily (MFS) profile" evidence="7">
    <location>
        <begin position="107"/>
        <end position="541"/>
    </location>
</feature>
<evidence type="ECO:0000256" key="6">
    <source>
        <dbReference type="SAM" id="Phobius"/>
    </source>
</evidence>
<dbReference type="PROSITE" id="PS00216">
    <property type="entry name" value="SUGAR_TRANSPORT_1"/>
    <property type="match status" value="1"/>
</dbReference>
<dbReference type="Proteomes" id="UP000005239">
    <property type="component" value="Unassembled WGS sequence"/>
</dbReference>
<dbReference type="CDD" id="cd17317">
    <property type="entry name" value="MFS_SLC22"/>
    <property type="match status" value="1"/>
</dbReference>
<dbReference type="EnsemblMetazoa" id="PPA47127.1">
    <property type="protein sequence ID" value="PPA47127.1"/>
    <property type="gene ID" value="WBGene00304987"/>
</dbReference>
<dbReference type="SUPFAM" id="SSF103473">
    <property type="entry name" value="MFS general substrate transporter"/>
    <property type="match status" value="1"/>
</dbReference>
<protein>
    <recommendedName>
        <fullName evidence="7">Major facilitator superfamily (MFS) profile domain-containing protein</fullName>
    </recommendedName>
</protein>
<evidence type="ECO:0000256" key="3">
    <source>
        <dbReference type="ARBA" id="ARBA00022989"/>
    </source>
</evidence>
<sequence length="575" mass="64029">MSSISEGDSQVEVEEGKKEEEKKEKKMKFDEFLFSHLGEMGKYQKIQFTLVCLPTIFCAMHALSWTFAGAQIAHRCAVDGEEKYGGYWNDVTNTINKTTECYDDSWSVLPAGAEGARCLYEQCKSGDGSACSSIVYDTSRVSQSAIGRWEIVCDRGWIKAVVQACYYVGQMAGSMTFGVLGDRIGRKKCFFVAIALQIICGFIQSVAPTWWIYAFFRAGTGFSHPGIFVIANVIGMELVGPRYRKLASVITGLFFAVGQCILGGVAMGIRDYQWLHVATTAPAILFLSYWWLVPESARWLVSVRRFSEADAVLQKAAKTNGVTLPDEWWTQLDGEEKSKDEEEQEMPMARREYGFLDLLKTPELRKRSLVVFYLWPVVSMVYYGLSMKSDILGGDMYVNFIIGGLIEMPALFLVFLFIDRIGRRKVLAIGYGLAGFCLLSNLLISPETPKFVSLVQLLVSRGSITATYAGIYMFSPELFPTVVRNSAMGVCSTVARVGAIAASFISMWIVERYGKIFMLIPFGTMAVLAAILILVFLPETSGKALPATIEEIEDSHEMVEVQLESLTKKEETSDE</sequence>
<feature type="transmembrane region" description="Helical" evidence="6">
    <location>
        <begin position="273"/>
        <end position="292"/>
    </location>
</feature>
<dbReference type="InterPro" id="IPR020846">
    <property type="entry name" value="MFS_dom"/>
</dbReference>
<feature type="transmembrane region" description="Helical" evidence="6">
    <location>
        <begin position="516"/>
        <end position="537"/>
    </location>
</feature>
<reference evidence="9" key="1">
    <citation type="journal article" date="2008" name="Nat. Genet.">
        <title>The Pristionchus pacificus genome provides a unique perspective on nematode lifestyle and parasitism.</title>
        <authorList>
            <person name="Dieterich C."/>
            <person name="Clifton S.W."/>
            <person name="Schuster L.N."/>
            <person name="Chinwalla A."/>
            <person name="Delehaunty K."/>
            <person name="Dinkelacker I."/>
            <person name="Fulton L."/>
            <person name="Fulton R."/>
            <person name="Godfrey J."/>
            <person name="Minx P."/>
            <person name="Mitreva M."/>
            <person name="Roeseler W."/>
            <person name="Tian H."/>
            <person name="Witte H."/>
            <person name="Yang S.P."/>
            <person name="Wilson R.K."/>
            <person name="Sommer R.J."/>
        </authorList>
    </citation>
    <scope>NUCLEOTIDE SEQUENCE [LARGE SCALE GENOMIC DNA]</scope>
    <source>
        <strain evidence="9">PS312</strain>
    </source>
</reference>
<keyword evidence="9" id="KW-1185">Reference proteome</keyword>
<feature type="transmembrane region" description="Helical" evidence="6">
    <location>
        <begin position="397"/>
        <end position="418"/>
    </location>
</feature>
<dbReference type="Pfam" id="PF00083">
    <property type="entry name" value="Sugar_tr"/>
    <property type="match status" value="1"/>
</dbReference>
<reference evidence="8" key="2">
    <citation type="submission" date="2022-06" db="UniProtKB">
        <authorList>
            <consortium name="EnsemblMetazoa"/>
        </authorList>
    </citation>
    <scope>IDENTIFICATION</scope>
    <source>
        <strain evidence="8">PS312</strain>
    </source>
</reference>
<dbReference type="AlphaFoldDB" id="A0A8R1V380"/>
<name>A0A8R1V380_PRIPA</name>
<proteinExistence type="predicted"/>
<gene>
    <name evidence="8" type="primary">WBGene00304987</name>
</gene>
<comment type="subcellular location">
    <subcellularLocation>
        <location evidence="1">Membrane</location>
        <topology evidence="1">Multi-pass membrane protein</topology>
    </subcellularLocation>
</comment>
<evidence type="ECO:0000256" key="2">
    <source>
        <dbReference type="ARBA" id="ARBA00022692"/>
    </source>
</evidence>
<evidence type="ECO:0000256" key="5">
    <source>
        <dbReference type="SAM" id="MobiDB-lite"/>
    </source>
</evidence>
<dbReference type="GO" id="GO:0022857">
    <property type="term" value="F:transmembrane transporter activity"/>
    <property type="evidence" value="ECO:0007669"/>
    <property type="project" value="InterPro"/>
</dbReference>
<dbReference type="PROSITE" id="PS50850">
    <property type="entry name" value="MFS"/>
    <property type="match status" value="1"/>
</dbReference>